<evidence type="ECO:0000313" key="3">
    <source>
        <dbReference type="Proteomes" id="UP000003240"/>
    </source>
</evidence>
<keyword evidence="1" id="KW-0812">Transmembrane</keyword>
<dbReference type="PANTHER" id="PTHR38442:SF1">
    <property type="entry name" value="INNER MEMBRANE PROTEIN"/>
    <property type="match status" value="1"/>
</dbReference>
<sequence>MKNKADKVLAGVFGLFILAVLFKYFYQGWFWSELCFKVAEAALVGGIADWFAVTALFRRPLGFPYHTGLIPRNREKLIQSISTAVEEEFLSREALGRELGRIRFVSLLINWVEDRGGILPLISLAERDFRQILQGINGEKASQYLGDILKQQLNRLALSGYIAEIARWLLAERQDERWIHLLIADWKLAAATPAARQQIRFHIAQYAQEKTESSWWGRIFAPVLGALDIVNLDEAAETLQQQLVRELTMMEQPDHPLRQWLRQKLVLVVTELETNPQWQQDVDAWKMDILERIPFAEIVKRLLELGLHHVREESLHIDGYLAGRPATLEQALVLPGVSPLVAGLVWHMEKYWNLFRQDEIRQNWFEAYIQEALAQVVASEHRMIGELVKDALESLSDEELNAFVAAKVGDDLDWIRINGSLVGAIAGLMLFLLTYLYQLSRPLLVR</sequence>
<keyword evidence="3" id="KW-1185">Reference proteome</keyword>
<dbReference type="InterPro" id="IPR007383">
    <property type="entry name" value="DUF445"/>
</dbReference>
<name>F7NFZ4_9FIRM</name>
<dbReference type="Proteomes" id="UP000003240">
    <property type="component" value="Unassembled WGS sequence"/>
</dbReference>
<accession>F7NFZ4</accession>
<protein>
    <recommendedName>
        <fullName evidence="4">DUF445 domain-containing protein</fullName>
    </recommendedName>
</protein>
<dbReference type="PANTHER" id="PTHR38442">
    <property type="entry name" value="INNER MEMBRANE PROTEIN-RELATED"/>
    <property type="match status" value="1"/>
</dbReference>
<dbReference type="Pfam" id="PF04286">
    <property type="entry name" value="DUF445"/>
    <property type="match status" value="1"/>
</dbReference>
<comment type="caution">
    <text evidence="2">The sequence shown here is derived from an EMBL/GenBank/DDBJ whole genome shotgun (WGS) entry which is preliminary data.</text>
</comment>
<proteinExistence type="predicted"/>
<evidence type="ECO:0000313" key="2">
    <source>
        <dbReference type="EMBL" id="EGO65057.1"/>
    </source>
</evidence>
<dbReference type="RefSeq" id="WP_004573133.1">
    <property type="nucleotide sequence ID" value="NZ_AFGF01000038.1"/>
</dbReference>
<dbReference type="eggNOG" id="COG2733">
    <property type="taxonomic scope" value="Bacteria"/>
</dbReference>
<feature type="transmembrane region" description="Helical" evidence="1">
    <location>
        <begin position="7"/>
        <end position="26"/>
    </location>
</feature>
<dbReference type="STRING" id="1009370.ALO_04888"/>
<organism evidence="2 3">
    <name type="scientific">Acetonema longum DSM 6540</name>
    <dbReference type="NCBI Taxonomy" id="1009370"/>
    <lineage>
        <taxon>Bacteria</taxon>
        <taxon>Bacillati</taxon>
        <taxon>Bacillota</taxon>
        <taxon>Negativicutes</taxon>
        <taxon>Acetonemataceae</taxon>
        <taxon>Acetonema</taxon>
    </lineage>
</organism>
<gene>
    <name evidence="2" type="ORF">ALO_04888</name>
</gene>
<feature type="transmembrane region" description="Helical" evidence="1">
    <location>
        <begin position="417"/>
        <end position="437"/>
    </location>
</feature>
<dbReference type="AlphaFoldDB" id="F7NFZ4"/>
<dbReference type="EMBL" id="AFGF01000038">
    <property type="protein sequence ID" value="EGO65057.1"/>
    <property type="molecule type" value="Genomic_DNA"/>
</dbReference>
<evidence type="ECO:0008006" key="4">
    <source>
        <dbReference type="Google" id="ProtNLM"/>
    </source>
</evidence>
<reference evidence="2 3" key="1">
    <citation type="journal article" date="2011" name="EMBO J.">
        <title>Structural diversity of bacterial flagellar motors.</title>
        <authorList>
            <person name="Chen S."/>
            <person name="Beeby M."/>
            <person name="Murphy G.E."/>
            <person name="Leadbetter J.R."/>
            <person name="Hendrixson D.R."/>
            <person name="Briegel A."/>
            <person name="Li Z."/>
            <person name="Shi J."/>
            <person name="Tocheva E.I."/>
            <person name="Muller A."/>
            <person name="Dobro M.J."/>
            <person name="Jensen G.J."/>
        </authorList>
    </citation>
    <scope>NUCLEOTIDE SEQUENCE [LARGE SCALE GENOMIC DNA]</scope>
    <source>
        <strain evidence="2 3">DSM 6540</strain>
    </source>
</reference>
<dbReference type="OrthoDB" id="9769590at2"/>
<keyword evidence="1" id="KW-1133">Transmembrane helix</keyword>
<dbReference type="GO" id="GO:0005886">
    <property type="term" value="C:plasma membrane"/>
    <property type="evidence" value="ECO:0007669"/>
    <property type="project" value="TreeGrafter"/>
</dbReference>
<keyword evidence="1" id="KW-0472">Membrane</keyword>
<evidence type="ECO:0000256" key="1">
    <source>
        <dbReference type="SAM" id="Phobius"/>
    </source>
</evidence>